<dbReference type="PANTHER" id="PTHR33116:SF78">
    <property type="entry name" value="OS12G0587133 PROTEIN"/>
    <property type="match status" value="1"/>
</dbReference>
<protein>
    <submittedName>
        <fullName evidence="2">Uncharacterized protein</fullName>
    </submittedName>
</protein>
<proteinExistence type="predicted"/>
<gene>
    <name evidence="2" type="ORF">Din_047259</name>
</gene>
<sequence>MLQSSLGPKGQFEQEQPYGSGGGSGDGRSKDLGCTVESLPSVYPSLPLEAPSRSKAIWDPVVELFQKRLAGWRGQHLSKGGKLTLIKNTLEFANIFYVFVPHSEFSGKHAGKDPKRLPMGGWMRRKRYT</sequence>
<dbReference type="PANTHER" id="PTHR33116">
    <property type="entry name" value="REVERSE TRANSCRIPTASE ZINC-BINDING DOMAIN-CONTAINING PROTEIN-RELATED-RELATED"/>
    <property type="match status" value="1"/>
</dbReference>
<reference evidence="2" key="1">
    <citation type="submission" date="2019-08" db="EMBL/GenBank/DDBJ databases">
        <title>Reference gene set and small RNA set construction with multiple tissues from Davidia involucrata Baill.</title>
        <authorList>
            <person name="Yang H."/>
            <person name="Zhou C."/>
            <person name="Li G."/>
            <person name="Wang J."/>
            <person name="Gao P."/>
            <person name="Wang M."/>
            <person name="Wang R."/>
            <person name="Zhao Y."/>
        </authorList>
    </citation>
    <scope>NUCLEOTIDE SEQUENCE</scope>
    <source>
        <tissue evidence="2">Mixed with DoveR01_LX</tissue>
    </source>
</reference>
<dbReference type="AlphaFoldDB" id="A0A5B7CA33"/>
<dbReference type="EMBL" id="GHES01047259">
    <property type="protein sequence ID" value="MPA77818.1"/>
    <property type="molecule type" value="Transcribed_RNA"/>
</dbReference>
<name>A0A5B7CA33_DAVIN</name>
<evidence type="ECO:0000313" key="2">
    <source>
        <dbReference type="EMBL" id="MPA77818.1"/>
    </source>
</evidence>
<feature type="region of interest" description="Disordered" evidence="1">
    <location>
        <begin position="1"/>
        <end position="33"/>
    </location>
</feature>
<organism evidence="2">
    <name type="scientific">Davidia involucrata</name>
    <name type="common">Dove tree</name>
    <dbReference type="NCBI Taxonomy" id="16924"/>
    <lineage>
        <taxon>Eukaryota</taxon>
        <taxon>Viridiplantae</taxon>
        <taxon>Streptophyta</taxon>
        <taxon>Embryophyta</taxon>
        <taxon>Tracheophyta</taxon>
        <taxon>Spermatophyta</taxon>
        <taxon>Magnoliopsida</taxon>
        <taxon>eudicotyledons</taxon>
        <taxon>Gunneridae</taxon>
        <taxon>Pentapetalae</taxon>
        <taxon>asterids</taxon>
        <taxon>Cornales</taxon>
        <taxon>Nyssaceae</taxon>
        <taxon>Davidia</taxon>
    </lineage>
</organism>
<accession>A0A5B7CA33</accession>
<evidence type="ECO:0000256" key="1">
    <source>
        <dbReference type="SAM" id="MobiDB-lite"/>
    </source>
</evidence>